<dbReference type="EMBL" id="JAWLKF010000020">
    <property type="protein sequence ID" value="MDV6305493.1"/>
    <property type="molecule type" value="Genomic_DNA"/>
</dbReference>
<comment type="caution">
    <text evidence="1">The sequence shown here is derived from an EMBL/GenBank/DDBJ whole genome shotgun (WGS) entry which is preliminary data.</text>
</comment>
<proteinExistence type="predicted"/>
<evidence type="ECO:0000313" key="2">
    <source>
        <dbReference type="Proteomes" id="UP001186104"/>
    </source>
</evidence>
<name>A0ABU4D716_9NOCA</name>
<dbReference type="Proteomes" id="UP001186104">
    <property type="component" value="Unassembled WGS sequence"/>
</dbReference>
<evidence type="ECO:0000313" key="1">
    <source>
        <dbReference type="EMBL" id="MDV6305493.1"/>
    </source>
</evidence>
<keyword evidence="2" id="KW-1185">Reference proteome</keyword>
<dbReference type="RefSeq" id="WP_317534236.1">
    <property type="nucleotide sequence ID" value="NZ_JAWLKF010000020.1"/>
</dbReference>
<organism evidence="1 2">
    <name type="scientific">Rhodococcus cerastii</name>
    <dbReference type="NCBI Taxonomy" id="908616"/>
    <lineage>
        <taxon>Bacteria</taxon>
        <taxon>Bacillati</taxon>
        <taxon>Actinomycetota</taxon>
        <taxon>Actinomycetes</taxon>
        <taxon>Mycobacteriales</taxon>
        <taxon>Nocardiaceae</taxon>
        <taxon>Rhodococcus</taxon>
    </lineage>
</organism>
<accession>A0ABU4D716</accession>
<sequence>MLRPCQKAYNGVRCGDLWMLIGEDDRINDIPGGRRTAVWEVDYVLRSAGRGLPA</sequence>
<reference evidence="1 2" key="1">
    <citation type="submission" date="2023-10" db="EMBL/GenBank/DDBJ databases">
        <title>Development of a sustainable strategy for remediation of hydrocarbon-contaminated territories based on the waste exchange concept.</title>
        <authorList>
            <person name="Krivoruchko A."/>
        </authorList>
    </citation>
    <scope>NUCLEOTIDE SEQUENCE [LARGE SCALE GENOMIC DNA]</scope>
    <source>
        <strain evidence="1 2">IEGM 1327</strain>
    </source>
</reference>
<gene>
    <name evidence="1" type="ORF">R3P93_23250</name>
</gene>
<evidence type="ECO:0008006" key="3">
    <source>
        <dbReference type="Google" id="ProtNLM"/>
    </source>
</evidence>
<protein>
    <recommendedName>
        <fullName evidence="3">Transposase</fullName>
    </recommendedName>
</protein>